<dbReference type="InterPro" id="IPR045652">
    <property type="entry name" value="DUF6397"/>
</dbReference>
<name>A0ABQ7FLQ8_9ACTN</name>
<feature type="compositionally biased region" description="Basic and acidic residues" evidence="1">
    <location>
        <begin position="425"/>
        <end position="457"/>
    </location>
</feature>
<proteinExistence type="predicted"/>
<dbReference type="EMBL" id="WHPN01000157">
    <property type="protein sequence ID" value="KAF4409887.1"/>
    <property type="molecule type" value="Genomic_DNA"/>
</dbReference>
<dbReference type="Pfam" id="PF19934">
    <property type="entry name" value="DUF6397"/>
    <property type="match status" value="1"/>
</dbReference>
<evidence type="ECO:0000313" key="3">
    <source>
        <dbReference type="Proteomes" id="UP000621266"/>
    </source>
</evidence>
<feature type="compositionally biased region" description="Basic and acidic residues" evidence="1">
    <location>
        <begin position="354"/>
        <end position="368"/>
    </location>
</feature>
<sequence>MAVDTEAARERTATEGERDAARVGQSAATAERAAWAAEGDAAMAERAASAAERDSATAEGVASVAERDSVVRGGHGELLGFRRAAEQLLLKPGELELGTCLGVIRSVADPAGRRRVPRAEVDRLRAAEGFPDVLRDRVRAVGTAEGAVLMGVGAGRFTRLARVGCFSPVAFRVNRYRAVVWRYPAAELRRFAEREPQLLTGCTPKGLRAMLDAGEDWRPRNWRSRRIGQLVRETEDAWRRAAVSAAVLGADQLVDVVDDPYERAHLRRLQPSLLPLRPGGSASWPVVERLLFADDPDEILWHRISLLLCLDEARAVQPAPRPGRREPGSELAVRGPEPEPGASWPGRQRAVSGRGRERVVPGPGRERVVSGAGRPGSEPWRTGPGRQTPVPVGTPRRPERARPAPAPRSGRRGSRVTRGGAGLDAQRRDSNPRRREPDLWRPDPGPRRPGPDSDSRRRGSNPQRRNPGPGRPDPHPRSPDADLWRPEPNPQHPAPHPRSPRSDRRAVV</sequence>
<feature type="region of interest" description="Disordered" evidence="1">
    <location>
        <begin position="1"/>
        <end position="64"/>
    </location>
</feature>
<keyword evidence="3" id="KW-1185">Reference proteome</keyword>
<feature type="region of interest" description="Disordered" evidence="1">
    <location>
        <begin position="317"/>
        <end position="508"/>
    </location>
</feature>
<feature type="compositionally biased region" description="Basic and acidic residues" evidence="1">
    <location>
        <begin position="1"/>
        <end position="21"/>
    </location>
</feature>
<dbReference type="RefSeq" id="WP_156205380.1">
    <property type="nucleotide sequence ID" value="NZ_WHPN01000157.1"/>
</dbReference>
<reference evidence="2 3" key="1">
    <citation type="submission" date="2019-10" db="EMBL/GenBank/DDBJ databases">
        <title>Streptomyces tenebrisbrunneis sp.nov., an endogenous actinomycete isolated from of Lycium ruthenicum.</title>
        <authorList>
            <person name="Ma L."/>
        </authorList>
    </citation>
    <scope>NUCLEOTIDE SEQUENCE [LARGE SCALE GENOMIC DNA]</scope>
    <source>
        <strain evidence="2 3">TRM 66187</strain>
    </source>
</reference>
<evidence type="ECO:0000313" key="2">
    <source>
        <dbReference type="EMBL" id="KAF4409887.1"/>
    </source>
</evidence>
<protein>
    <submittedName>
        <fullName evidence="2">Uncharacterized protein</fullName>
    </submittedName>
</protein>
<feature type="compositionally biased region" description="Low complexity" evidence="1">
    <location>
        <begin position="26"/>
        <end position="50"/>
    </location>
</feature>
<accession>A0ABQ7FLQ8</accession>
<feature type="compositionally biased region" description="Basic and acidic residues" evidence="1">
    <location>
        <begin position="472"/>
        <end position="485"/>
    </location>
</feature>
<comment type="caution">
    <text evidence="2">The sequence shown here is derived from an EMBL/GenBank/DDBJ whole genome shotgun (WGS) entry which is preliminary data.</text>
</comment>
<feature type="compositionally biased region" description="Pro residues" evidence="1">
    <location>
        <begin position="487"/>
        <end position="497"/>
    </location>
</feature>
<gene>
    <name evidence="2" type="ORF">GCU69_06705</name>
</gene>
<dbReference type="Proteomes" id="UP000621266">
    <property type="component" value="Unassembled WGS sequence"/>
</dbReference>
<organism evidence="2 3">
    <name type="scientific">Streptomyces lycii</name>
    <dbReference type="NCBI Taxonomy" id="2654337"/>
    <lineage>
        <taxon>Bacteria</taxon>
        <taxon>Bacillati</taxon>
        <taxon>Actinomycetota</taxon>
        <taxon>Actinomycetes</taxon>
        <taxon>Kitasatosporales</taxon>
        <taxon>Streptomycetaceae</taxon>
        <taxon>Streptomyces</taxon>
    </lineage>
</organism>
<evidence type="ECO:0000256" key="1">
    <source>
        <dbReference type="SAM" id="MobiDB-lite"/>
    </source>
</evidence>